<dbReference type="CDD" id="cd12117">
    <property type="entry name" value="A_NRPS_Srf_like"/>
    <property type="match status" value="1"/>
</dbReference>
<comment type="cofactor">
    <cofactor evidence="1">
        <name>pantetheine 4'-phosphate</name>
        <dbReference type="ChEBI" id="CHEBI:47942"/>
    </cofactor>
</comment>
<feature type="domain" description="Carrier" evidence="4">
    <location>
        <begin position="2524"/>
        <end position="2599"/>
    </location>
</feature>
<feature type="domain" description="Carrier" evidence="4">
    <location>
        <begin position="947"/>
        <end position="1022"/>
    </location>
</feature>
<evidence type="ECO:0000256" key="2">
    <source>
        <dbReference type="ARBA" id="ARBA00022450"/>
    </source>
</evidence>
<dbReference type="FunFam" id="2.30.38.10:FF:000001">
    <property type="entry name" value="Non-ribosomal peptide synthetase PvdI"/>
    <property type="match status" value="2"/>
</dbReference>
<feature type="domain" description="Carrier" evidence="4">
    <location>
        <begin position="1980"/>
        <end position="2055"/>
    </location>
</feature>
<dbReference type="GO" id="GO:0005829">
    <property type="term" value="C:cytosol"/>
    <property type="evidence" value="ECO:0007669"/>
    <property type="project" value="TreeGrafter"/>
</dbReference>
<dbReference type="InterPro" id="IPR009081">
    <property type="entry name" value="PP-bd_ACP"/>
</dbReference>
<dbReference type="InterPro" id="IPR010071">
    <property type="entry name" value="AA_adenyl_dom"/>
</dbReference>
<dbReference type="PROSITE" id="PS50075">
    <property type="entry name" value="CARRIER"/>
    <property type="match status" value="3"/>
</dbReference>
<keyword evidence="3" id="KW-0597">Phosphoprotein</keyword>
<dbReference type="FunFam" id="1.10.1200.10:FF:000016">
    <property type="entry name" value="Non-ribosomal peptide synthase"/>
    <property type="match status" value="2"/>
</dbReference>
<dbReference type="OrthoDB" id="2378856at2"/>
<dbReference type="FunFam" id="3.40.50.980:FF:000001">
    <property type="entry name" value="Non-ribosomal peptide synthetase"/>
    <property type="match status" value="1"/>
</dbReference>
<dbReference type="GO" id="GO:0008610">
    <property type="term" value="P:lipid biosynthetic process"/>
    <property type="evidence" value="ECO:0007669"/>
    <property type="project" value="UniProtKB-ARBA"/>
</dbReference>
<dbReference type="Gene3D" id="1.10.1200.10">
    <property type="entry name" value="ACP-like"/>
    <property type="match status" value="2"/>
</dbReference>
<dbReference type="CDD" id="cd17646">
    <property type="entry name" value="A_NRPS_AB3403-like"/>
    <property type="match status" value="1"/>
</dbReference>
<dbReference type="SUPFAM" id="SSF52777">
    <property type="entry name" value="CoA-dependent acyltransferases"/>
    <property type="match status" value="6"/>
</dbReference>
<keyword evidence="2" id="KW-0596">Phosphopantetheine</keyword>
<dbReference type="FunFam" id="3.30.300.30:FF:000010">
    <property type="entry name" value="Enterobactin synthetase component F"/>
    <property type="match status" value="1"/>
</dbReference>
<dbReference type="SUPFAM" id="SSF56801">
    <property type="entry name" value="Acetyl-CoA synthetase-like"/>
    <property type="match status" value="2"/>
</dbReference>
<dbReference type="NCBIfam" id="TIGR01733">
    <property type="entry name" value="AA-adenyl-dom"/>
    <property type="match status" value="2"/>
</dbReference>
<dbReference type="EMBL" id="PVTF01000005">
    <property type="protein sequence ID" value="PRY41650.1"/>
    <property type="molecule type" value="Genomic_DNA"/>
</dbReference>
<dbReference type="GO" id="GO:0043041">
    <property type="term" value="P:amino acid activation for nonribosomal peptide biosynthetic process"/>
    <property type="evidence" value="ECO:0007669"/>
    <property type="project" value="TreeGrafter"/>
</dbReference>
<dbReference type="Gene3D" id="3.40.50.980">
    <property type="match status" value="4"/>
</dbReference>
<dbReference type="FunFam" id="3.40.50.12780:FF:000012">
    <property type="entry name" value="Non-ribosomal peptide synthetase"/>
    <property type="match status" value="2"/>
</dbReference>
<dbReference type="Proteomes" id="UP000239494">
    <property type="component" value="Unassembled WGS sequence"/>
</dbReference>
<dbReference type="SUPFAM" id="SSF47336">
    <property type="entry name" value="ACP-like"/>
    <property type="match status" value="3"/>
</dbReference>
<dbReference type="Gene3D" id="3.30.559.10">
    <property type="entry name" value="Chloramphenicol acetyltransferase-like domain"/>
    <property type="match status" value="3"/>
</dbReference>
<evidence type="ECO:0000313" key="6">
    <source>
        <dbReference type="Proteomes" id="UP000239494"/>
    </source>
</evidence>
<organism evidence="5 6">
    <name type="scientific">Umezawaea tangerina</name>
    <dbReference type="NCBI Taxonomy" id="84725"/>
    <lineage>
        <taxon>Bacteria</taxon>
        <taxon>Bacillati</taxon>
        <taxon>Actinomycetota</taxon>
        <taxon>Actinomycetes</taxon>
        <taxon>Pseudonocardiales</taxon>
        <taxon>Pseudonocardiaceae</taxon>
        <taxon>Umezawaea</taxon>
    </lineage>
</organism>
<dbReference type="Pfam" id="PF13193">
    <property type="entry name" value="AMP-binding_C"/>
    <property type="match status" value="2"/>
</dbReference>
<dbReference type="Pfam" id="PF00550">
    <property type="entry name" value="PP-binding"/>
    <property type="match status" value="3"/>
</dbReference>
<dbReference type="InterPro" id="IPR020806">
    <property type="entry name" value="PKS_PP-bd"/>
</dbReference>
<dbReference type="PANTHER" id="PTHR45527">
    <property type="entry name" value="NONRIBOSOMAL PEPTIDE SYNTHETASE"/>
    <property type="match status" value="1"/>
</dbReference>
<dbReference type="Gene3D" id="3.40.50.1820">
    <property type="entry name" value="alpha/beta hydrolase"/>
    <property type="match status" value="1"/>
</dbReference>
<dbReference type="FunFam" id="3.40.50.980:FF:000002">
    <property type="entry name" value="Enterobactin synthetase component F"/>
    <property type="match status" value="1"/>
</dbReference>
<sequence>MNTSQQAVEDILPLSPLQEGILFHSGFDPESRHLYIAQFTVDLRGDLDPAELKAAAGALLRRHANLRVSFTHRKTGAPIQVVRRDMPLAWEESGPDGGDDPEAHVAEVTERDWARGVDFQRPPLLRFTLVTLGPRRHRLLVTAHHLVLDGWSFALLFRELFALYSGTELPPARPYRDYLTWLAAQDRPAAEHAWRTALADSGQPTRLASTDRGVSPGATPEDFVVRLTPERTAALKDRARGCNLLFTTVIQGAWAVVLARSTGQDDVVFGCTVSGRPDELPGADDMIGMLINTVPVRARLDRAASLRELCAELQRQRVGLLEHDHLGLTEIQRLAGSSTALFDTNLVFDNFPMSDYTLDVPGLEVEIRFRDTTHFPLSLVVEPGPALELRLSHHPELLDRDRVADLGGRLARLLERWTADPDLPLGALDTLTDEEYDKVVTVWNDTAAELPATTLPELFEDQVARTPDATAVVFEDRSVTYRELDHRADRLAAALAARGIGPESLVAVALPRSVELVVALYGVLKAGAAYLPLDLDQPTARVEGILRDAAPVLVLATGPQSYGTVPVLRMDIPLPDAGPFRSPVRSSRHPAYTIFTSGSTGSPKGVVVSHEGVVNRLLWMQEEYPLTADDRILQKTPCGFDVSVWEFFWPLLFGATLVVAKPGGHRDPVYLAELVERESVTTAHFVPSMLEVFLREPTAPRARSLRRVICSGEALSTRTQDAFHEVLPWAGLHNLYGPTEASVDVTLWACRPGPATTVPIGRPAANTRTYVLDRWLRPVAPGVAGELYLGGVQLARGYAGLPGLTAERFVACPFGTGERMYRTGDLARWTSTGVLEYLGRTDDQVKIRGFRVEPGEIQAVLARAESVASAAVVIREDRPGDRRIVAYVVPRPGADPAPEALRSQAARELPEHMVPSAVVVLDELPVTANGKLDRRALPEPVYRVGRAPRTARAEILAGLFAAVLGLDAVGADDDFFELGGNSLLAVQLAAQIRTAFGVAAGVREVFGARTVAALAASLDGAGQARPPLRPADRPATLPLSAVQRGLWFLHRLDGPSPAYHCVVATRLTGPLDLTALRTALADLVERHETLRTVYPAAAADGEPGQVVLPEVHPDLLVLDAADADVTEIAARPFDLTTDVPLRASLLTAGPQEHTLVLAIHHIATDGWSWEPLLRDLSQAYDARSRGERPGWAPLPVQYADYTLWQRELIREEGEAQLAYWREALAGLPEEIALPLDRARPPVPDHTGAVVDLDLGPELTARLTEVARTNGCTPFMVVQAALAVLLSRFGAGTDIPLGTVTAGRSEEALEELAGFFVNTLVLRTDLAGDPSFLELLRRVRESDLAAFAHQDVPFEQVVQAVNPRRSLARNPLFQVMLTMRRAVGQALDLVGLEGETTEVDFPVAEFDLAFQFVERPVAEGGLHAVVKYRTDLFDRDTVDTLGRRLRSVLAQAVARPRGRVSELDALLPQERDRLLGDPVSPAEPSVHDGVHRAFEAQAARTPEAVALRSGPVEVTYRELNDRADRLAHRLTALGVGPEHLVAVLMPRSPEVVVALLAVLKTGGAYVPLHHDSPPARTQRILDDTGSPVLLVDDASRAQGLRTGHVVEVPGAQGPGGAAVMAVDCRPDQLAYVMHTSGSTGVPKGVAVSHRAVLDLVADSGWRTAEPQRVLFHAPHAFDIANYELWVALLSGWQVVVAPEGDLGVAELGRLIRDEAITAVHLTAGLFRVVAEERPDVLAGVREVLTGGDVVTPAAVRAVRAACPGIAVRHLYGPTEATLCATSHLVADDEPGPVPIGTPLDDTRAYVLDENLRLLPPGATGELYLAGAGLARGYLGQPGQTAERFVADPYGAPGTRMYRTGDLARRRADGRLDFVGRADEQLKIRGFRVELGEVEAALSGCPGVRQAVVTARPGPDGEKRIVAHLTGTATVPEARAHLASLLPEFMVPSALVVLDELPLTANGKVDYKALEVPEPTAATGRAPRTPQEQVLAGLFAELLGLDEVGTDVSFFDLGGHSLLATRLVSRIRTALGVELSLRDLFQAQTVATLAERAGRASRARTPLRRRERPVDPPLSFAQQRLWFVHQVEERSSIYNMPAAFRLHGVLDRAALEAALGDVVTRHEVLRTTFPETEGLPSLQLLSEEEARARLSLETATVTEAGLPEAVAALTVHEFDLATDLPVKARLFEIGPDEHVLNLVVHHIAGDGWSWDPLLRDLTLAYTARSRGERPDFAPLAVQYVDYTLWQRELPTADGLDFWTRHLTGSPTELALPFDRPRPPVASHAGGSVPVVLGGELHARLSEVSREHGCTLFMVLQAGLAALLCGLGAGDDIPIGTPVAGRSDEALDDLVGFFVNTLVLRTDLSGDPTFAELLTRVRESDLTAYDHQDVPFDQVVEALNPERSLARHPLVQVMVQLQNEQPAMPRFPGTTARSYPVDSRVSKFDLGLDLTEQRAAEGAPAGLSGELTYATELFEHGTAERMAAALVELLERCAADPGQRVNAVAGLSRWHQAVLGEPGTESGTGADPGTGAEWRIRELFAEVLERDEVGADDNFFALGGHSLLVTRLISRVRAEFGLEVRIREVFQHPTPAAIAARLATAPKARPALRRSPV</sequence>
<gene>
    <name evidence="5" type="ORF">CLV43_105408</name>
</gene>
<dbReference type="InterPro" id="IPR001242">
    <property type="entry name" value="Condensation_dom"/>
</dbReference>
<dbReference type="SMART" id="SM00823">
    <property type="entry name" value="PKS_PP"/>
    <property type="match status" value="3"/>
</dbReference>
<dbReference type="PROSITE" id="PS00012">
    <property type="entry name" value="PHOSPHOPANTETHEINE"/>
    <property type="match status" value="3"/>
</dbReference>
<proteinExistence type="predicted"/>
<evidence type="ECO:0000259" key="4">
    <source>
        <dbReference type="PROSITE" id="PS50075"/>
    </source>
</evidence>
<dbReference type="Pfam" id="PF00501">
    <property type="entry name" value="AMP-binding"/>
    <property type="match status" value="2"/>
</dbReference>
<dbReference type="GO" id="GO:0044550">
    <property type="term" value="P:secondary metabolite biosynthetic process"/>
    <property type="evidence" value="ECO:0007669"/>
    <property type="project" value="UniProtKB-ARBA"/>
</dbReference>
<dbReference type="InterPro" id="IPR006162">
    <property type="entry name" value="Ppantetheine_attach_site"/>
</dbReference>
<dbReference type="GO" id="GO:0072330">
    <property type="term" value="P:monocarboxylic acid biosynthetic process"/>
    <property type="evidence" value="ECO:0007669"/>
    <property type="project" value="UniProtKB-ARBA"/>
</dbReference>
<dbReference type="GO" id="GO:0031177">
    <property type="term" value="F:phosphopantetheine binding"/>
    <property type="evidence" value="ECO:0007669"/>
    <property type="project" value="InterPro"/>
</dbReference>
<dbReference type="InterPro" id="IPR036736">
    <property type="entry name" value="ACP-like_sf"/>
</dbReference>
<dbReference type="Gene3D" id="3.30.559.30">
    <property type="entry name" value="Nonribosomal peptide synthetase, condensation domain"/>
    <property type="match status" value="3"/>
</dbReference>
<accession>A0A2T0T7K0</accession>
<dbReference type="Gene3D" id="3.30.300.30">
    <property type="match status" value="2"/>
</dbReference>
<dbReference type="InterPro" id="IPR045851">
    <property type="entry name" value="AMP-bd_C_sf"/>
</dbReference>
<dbReference type="Pfam" id="PF00668">
    <property type="entry name" value="Condensation"/>
    <property type="match status" value="3"/>
</dbReference>
<protein>
    <submittedName>
        <fullName evidence="5">Amino acid adenylation domain-containing protein</fullName>
    </submittedName>
</protein>
<dbReference type="InterPro" id="IPR029058">
    <property type="entry name" value="AB_hydrolase_fold"/>
</dbReference>
<name>A0A2T0T7K0_9PSEU</name>
<dbReference type="PANTHER" id="PTHR45527:SF1">
    <property type="entry name" value="FATTY ACID SYNTHASE"/>
    <property type="match status" value="1"/>
</dbReference>
<dbReference type="GO" id="GO:0003824">
    <property type="term" value="F:catalytic activity"/>
    <property type="evidence" value="ECO:0007669"/>
    <property type="project" value="InterPro"/>
</dbReference>
<comment type="caution">
    <text evidence="5">The sequence shown here is derived from an EMBL/GenBank/DDBJ whole genome shotgun (WGS) entry which is preliminary data.</text>
</comment>
<dbReference type="InterPro" id="IPR020845">
    <property type="entry name" value="AMP-binding_CS"/>
</dbReference>
<dbReference type="PROSITE" id="PS00455">
    <property type="entry name" value="AMP_BINDING"/>
    <property type="match status" value="1"/>
</dbReference>
<dbReference type="CDD" id="cd19543">
    <property type="entry name" value="DCL_NRPS"/>
    <property type="match status" value="1"/>
</dbReference>
<dbReference type="RefSeq" id="WP_106188645.1">
    <property type="nucleotide sequence ID" value="NZ_PVTF01000005.1"/>
</dbReference>
<keyword evidence="6" id="KW-1185">Reference proteome</keyword>
<dbReference type="InterPro" id="IPR025110">
    <property type="entry name" value="AMP-bd_C"/>
</dbReference>
<dbReference type="InterPro" id="IPR000873">
    <property type="entry name" value="AMP-dep_synth/lig_dom"/>
</dbReference>
<evidence type="ECO:0000256" key="3">
    <source>
        <dbReference type="ARBA" id="ARBA00022553"/>
    </source>
</evidence>
<dbReference type="Gene3D" id="2.30.38.10">
    <property type="entry name" value="Luciferase, Domain 3"/>
    <property type="match status" value="2"/>
</dbReference>
<dbReference type="CDD" id="cd19540">
    <property type="entry name" value="LCL_NRPS-like"/>
    <property type="match status" value="2"/>
</dbReference>
<dbReference type="InterPro" id="IPR023213">
    <property type="entry name" value="CAT-like_dom_sf"/>
</dbReference>
<evidence type="ECO:0000256" key="1">
    <source>
        <dbReference type="ARBA" id="ARBA00001957"/>
    </source>
</evidence>
<evidence type="ECO:0000313" key="5">
    <source>
        <dbReference type="EMBL" id="PRY41650.1"/>
    </source>
</evidence>
<reference evidence="5 6" key="1">
    <citation type="submission" date="2018-03" db="EMBL/GenBank/DDBJ databases">
        <title>Genomic Encyclopedia of Archaeal and Bacterial Type Strains, Phase II (KMG-II): from individual species to whole genera.</title>
        <authorList>
            <person name="Goeker M."/>
        </authorList>
    </citation>
    <scope>NUCLEOTIDE SEQUENCE [LARGE SCALE GENOMIC DNA]</scope>
    <source>
        <strain evidence="5 6">DSM 44720</strain>
    </source>
</reference>